<dbReference type="PROSITE" id="PS50164">
    <property type="entry name" value="GIY_YIG"/>
    <property type="match status" value="1"/>
</dbReference>
<dbReference type="PANTHER" id="PTHR34477:SF5">
    <property type="entry name" value="BSL5627 PROTEIN"/>
    <property type="match status" value="1"/>
</dbReference>
<dbReference type="InterPro" id="IPR000305">
    <property type="entry name" value="GIY-YIG_endonuc"/>
</dbReference>
<dbReference type="AlphaFoldDB" id="A0A3A1NLR3"/>
<dbReference type="Proteomes" id="UP000266691">
    <property type="component" value="Unassembled WGS sequence"/>
</dbReference>
<dbReference type="EMBL" id="QXFI01000008">
    <property type="protein sequence ID" value="RIV47255.1"/>
    <property type="molecule type" value="Genomic_DNA"/>
</dbReference>
<name>A0A3A1NLR3_9FLAO</name>
<accession>A0A3A1NLR3</accession>
<dbReference type="PANTHER" id="PTHR34477">
    <property type="entry name" value="UPF0213 PROTEIN YHBQ"/>
    <property type="match status" value="1"/>
</dbReference>
<feature type="domain" description="GIY-YIG" evidence="2">
    <location>
        <begin position="1"/>
        <end position="78"/>
    </location>
</feature>
<comment type="similarity">
    <text evidence="1">Belongs to the UPF0213 family.</text>
</comment>
<evidence type="ECO:0000313" key="5">
    <source>
        <dbReference type="Proteomes" id="UP000266691"/>
    </source>
</evidence>
<dbReference type="RefSeq" id="WP_119645766.1">
    <property type="nucleotide sequence ID" value="NZ_QXFI01000008.1"/>
</dbReference>
<organism evidence="3 5">
    <name type="scientific">Flagellimonas pelagia</name>
    <dbReference type="NCBI Taxonomy" id="2306998"/>
    <lineage>
        <taxon>Bacteria</taxon>
        <taxon>Pseudomonadati</taxon>
        <taxon>Bacteroidota</taxon>
        <taxon>Flavobacteriia</taxon>
        <taxon>Flavobacteriales</taxon>
        <taxon>Flavobacteriaceae</taxon>
        <taxon>Flagellimonas</taxon>
    </lineage>
</organism>
<keyword evidence="6" id="KW-1185">Reference proteome</keyword>
<gene>
    <name evidence="3" type="ORF">D2V05_01090</name>
    <name evidence="4" type="ORF">FQ017_01080</name>
</gene>
<comment type="caution">
    <text evidence="3">The sequence shown here is derived from an EMBL/GenBank/DDBJ whole genome shotgun (WGS) entry which is preliminary data.</text>
</comment>
<dbReference type="Pfam" id="PF01541">
    <property type="entry name" value="GIY-YIG"/>
    <property type="match status" value="1"/>
</dbReference>
<dbReference type="InterPro" id="IPR035901">
    <property type="entry name" value="GIY-YIG_endonuc_sf"/>
</dbReference>
<dbReference type="InterPro" id="IPR050190">
    <property type="entry name" value="UPF0213_domain"/>
</dbReference>
<dbReference type="Proteomes" id="UP000321621">
    <property type="component" value="Unassembled WGS sequence"/>
</dbReference>
<dbReference type="Gene3D" id="3.40.1440.10">
    <property type="entry name" value="GIY-YIG endonuclease"/>
    <property type="match status" value="1"/>
</dbReference>
<protein>
    <submittedName>
        <fullName evidence="3">GIY-YIG nuclease family protein</fullName>
    </submittedName>
</protein>
<dbReference type="SUPFAM" id="SSF82771">
    <property type="entry name" value="GIY-YIG endonuclease"/>
    <property type="match status" value="1"/>
</dbReference>
<dbReference type="EMBL" id="VNWK01000008">
    <property type="protein sequence ID" value="TXK00824.1"/>
    <property type="molecule type" value="Genomic_DNA"/>
</dbReference>
<evidence type="ECO:0000313" key="4">
    <source>
        <dbReference type="EMBL" id="TXK00824.1"/>
    </source>
</evidence>
<reference evidence="3 5" key="1">
    <citation type="submission" date="2018-08" db="EMBL/GenBank/DDBJ databases">
        <title>Proposal of Muricauda 72 sp.nov. and Muricauda NH166 sp.nov., isolated from seawater.</title>
        <authorList>
            <person name="Cheng H."/>
            <person name="Wu Y.-H."/>
            <person name="Guo L.-L."/>
            <person name="Xu X.-W."/>
        </authorList>
    </citation>
    <scope>NUCLEOTIDE SEQUENCE [LARGE SCALE GENOMIC DNA]</scope>
    <source>
        <strain evidence="3 5">72</strain>
    </source>
</reference>
<reference evidence="4 6" key="2">
    <citation type="submission" date="2019-07" db="EMBL/GenBank/DDBJ databases">
        <title>Draft genome of two Muricauda strains isolated from deep sea.</title>
        <authorList>
            <person name="Sun C."/>
        </authorList>
    </citation>
    <scope>NUCLEOTIDE SEQUENCE [LARGE SCALE GENOMIC DNA]</scope>
    <source>
        <strain evidence="4 6">72</strain>
    </source>
</reference>
<evidence type="ECO:0000313" key="6">
    <source>
        <dbReference type="Proteomes" id="UP000321621"/>
    </source>
</evidence>
<evidence type="ECO:0000259" key="2">
    <source>
        <dbReference type="PROSITE" id="PS50164"/>
    </source>
</evidence>
<proteinExistence type="inferred from homology"/>
<evidence type="ECO:0000256" key="1">
    <source>
        <dbReference type="ARBA" id="ARBA00007435"/>
    </source>
</evidence>
<dbReference type="CDD" id="cd10448">
    <property type="entry name" value="GIY-YIG_unchar_3"/>
    <property type="match status" value="1"/>
</dbReference>
<sequence>MIFYVYIISNKQMGTIYIGYTNDLKKRMYRHKHGVGSKFASRYNLKILVYYEKFKFPMPAIRREKQLKKWNRDWKINLINDFNPNWEDLTYFFD</sequence>
<evidence type="ECO:0000313" key="3">
    <source>
        <dbReference type="EMBL" id="RIV47255.1"/>
    </source>
</evidence>
<dbReference type="OrthoDB" id="9807770at2"/>